<feature type="chain" id="PRO_5041954421" description="UVI-1 protein" evidence="1">
    <location>
        <begin position="19"/>
        <end position="182"/>
    </location>
</feature>
<dbReference type="EMBL" id="JAUEPN010000007">
    <property type="protein sequence ID" value="KAK3292378.1"/>
    <property type="molecule type" value="Genomic_DNA"/>
</dbReference>
<feature type="signal peptide" evidence="1">
    <location>
        <begin position="1"/>
        <end position="18"/>
    </location>
</feature>
<name>A0AAE0H9E5_9PEZI</name>
<dbReference type="Pfam" id="PF17615">
    <property type="entry name" value="C166"/>
    <property type="match status" value="1"/>
</dbReference>
<comment type="caution">
    <text evidence="2">The sequence shown here is derived from an EMBL/GenBank/DDBJ whole genome shotgun (WGS) entry which is preliminary data.</text>
</comment>
<evidence type="ECO:0008006" key="4">
    <source>
        <dbReference type="Google" id="ProtNLM"/>
    </source>
</evidence>
<reference evidence="2" key="1">
    <citation type="journal article" date="2023" name="Mol. Phylogenet. Evol.">
        <title>Genome-scale phylogeny and comparative genomics of the fungal order Sordariales.</title>
        <authorList>
            <person name="Hensen N."/>
            <person name="Bonometti L."/>
            <person name="Westerberg I."/>
            <person name="Brannstrom I.O."/>
            <person name="Guillou S."/>
            <person name="Cros-Aarteil S."/>
            <person name="Calhoun S."/>
            <person name="Haridas S."/>
            <person name="Kuo A."/>
            <person name="Mondo S."/>
            <person name="Pangilinan J."/>
            <person name="Riley R."/>
            <person name="LaButti K."/>
            <person name="Andreopoulos B."/>
            <person name="Lipzen A."/>
            <person name="Chen C."/>
            <person name="Yan M."/>
            <person name="Daum C."/>
            <person name="Ng V."/>
            <person name="Clum A."/>
            <person name="Steindorff A."/>
            <person name="Ohm R.A."/>
            <person name="Martin F."/>
            <person name="Silar P."/>
            <person name="Natvig D.O."/>
            <person name="Lalanne C."/>
            <person name="Gautier V."/>
            <person name="Ament-Velasquez S.L."/>
            <person name="Kruys A."/>
            <person name="Hutchinson M.I."/>
            <person name="Powell A.J."/>
            <person name="Barry K."/>
            <person name="Miller A.N."/>
            <person name="Grigoriev I.V."/>
            <person name="Debuchy R."/>
            <person name="Gladieux P."/>
            <person name="Hiltunen Thoren M."/>
            <person name="Johannesson H."/>
        </authorList>
    </citation>
    <scope>NUCLEOTIDE SEQUENCE</scope>
    <source>
        <strain evidence="2">CBS 168.71</strain>
    </source>
</reference>
<dbReference type="Proteomes" id="UP001278766">
    <property type="component" value="Unassembled WGS sequence"/>
</dbReference>
<gene>
    <name evidence="2" type="ORF">B0H64DRAFT_376920</name>
</gene>
<dbReference type="RefSeq" id="XP_062655892.1">
    <property type="nucleotide sequence ID" value="XM_062802501.1"/>
</dbReference>
<evidence type="ECO:0000313" key="2">
    <source>
        <dbReference type="EMBL" id="KAK3292378.1"/>
    </source>
</evidence>
<protein>
    <recommendedName>
        <fullName evidence="4">UVI-1 protein</fullName>
    </recommendedName>
</protein>
<evidence type="ECO:0000313" key="3">
    <source>
        <dbReference type="Proteomes" id="UP001278766"/>
    </source>
</evidence>
<sequence length="182" mass="19189">MRLSILTALAALGSVAVAQLKSTVVVENIQVLTVKSQKLIQPAKELSILNAPLLFIGQGPWPKIIIGLGDIVTTITLDVTAMSTGPKAKYVGSEATAIADAFRLFVKTHRELLDILISVGGFITKIPMVGPPVAAVLRSIERVVDTLARGIIDTLEASVAAALRTDYDGLKVTIGSAVRTFS</sequence>
<dbReference type="AlphaFoldDB" id="A0AAE0H9E5"/>
<reference evidence="2" key="2">
    <citation type="submission" date="2023-06" db="EMBL/GenBank/DDBJ databases">
        <authorList>
            <consortium name="Lawrence Berkeley National Laboratory"/>
            <person name="Haridas S."/>
            <person name="Hensen N."/>
            <person name="Bonometti L."/>
            <person name="Westerberg I."/>
            <person name="Brannstrom I.O."/>
            <person name="Guillou S."/>
            <person name="Cros-Aarteil S."/>
            <person name="Calhoun S."/>
            <person name="Kuo A."/>
            <person name="Mondo S."/>
            <person name="Pangilinan J."/>
            <person name="Riley R."/>
            <person name="Labutti K."/>
            <person name="Andreopoulos B."/>
            <person name="Lipzen A."/>
            <person name="Chen C."/>
            <person name="Yanf M."/>
            <person name="Daum C."/>
            <person name="Ng V."/>
            <person name="Clum A."/>
            <person name="Steindorff A."/>
            <person name="Ohm R."/>
            <person name="Martin F."/>
            <person name="Silar P."/>
            <person name="Natvig D."/>
            <person name="Lalanne C."/>
            <person name="Gautier V."/>
            <person name="Ament-Velasquez S.L."/>
            <person name="Kruys A."/>
            <person name="Hutchinson M.I."/>
            <person name="Powell A.J."/>
            <person name="Barry K."/>
            <person name="Miller A.N."/>
            <person name="Grigoriev I.V."/>
            <person name="Debuchy R."/>
            <person name="Gladieux P."/>
            <person name="Thoren M.H."/>
            <person name="Johannesson H."/>
        </authorList>
    </citation>
    <scope>NUCLEOTIDE SEQUENCE</scope>
    <source>
        <strain evidence="2">CBS 168.71</strain>
    </source>
</reference>
<proteinExistence type="predicted"/>
<keyword evidence="3" id="KW-1185">Reference proteome</keyword>
<organism evidence="2 3">
    <name type="scientific">Chaetomium fimeti</name>
    <dbReference type="NCBI Taxonomy" id="1854472"/>
    <lineage>
        <taxon>Eukaryota</taxon>
        <taxon>Fungi</taxon>
        <taxon>Dikarya</taxon>
        <taxon>Ascomycota</taxon>
        <taxon>Pezizomycotina</taxon>
        <taxon>Sordariomycetes</taxon>
        <taxon>Sordariomycetidae</taxon>
        <taxon>Sordariales</taxon>
        <taxon>Chaetomiaceae</taxon>
        <taxon>Chaetomium</taxon>
    </lineage>
</organism>
<keyword evidence="1" id="KW-0732">Signal</keyword>
<dbReference type="GeneID" id="87839449"/>
<accession>A0AAE0H9E5</accession>
<evidence type="ECO:0000256" key="1">
    <source>
        <dbReference type="SAM" id="SignalP"/>
    </source>
</evidence>